<dbReference type="PANTHER" id="PTHR43808:SF8">
    <property type="entry name" value="PEPTIDASE M20 DIMERISATION DOMAIN-CONTAINING PROTEIN"/>
    <property type="match status" value="1"/>
</dbReference>
<feature type="domain" description="Peptidase M20 dimerisation" evidence="7">
    <location>
        <begin position="236"/>
        <end position="338"/>
    </location>
</feature>
<dbReference type="Gene3D" id="3.40.630.10">
    <property type="entry name" value="Zn peptidases"/>
    <property type="match status" value="1"/>
</dbReference>
<dbReference type="Pfam" id="PF07687">
    <property type="entry name" value="M20_dimer"/>
    <property type="match status" value="1"/>
</dbReference>
<dbReference type="EMBL" id="BSXN01000816">
    <property type="protein sequence ID" value="GME69937.1"/>
    <property type="molecule type" value="Genomic_DNA"/>
</dbReference>
<name>A0A9W6WGC4_CANBO</name>
<keyword evidence="9" id="KW-1185">Reference proteome</keyword>
<accession>A0A9W6WGC4</accession>
<feature type="signal peptide" evidence="6">
    <location>
        <begin position="1"/>
        <end position="21"/>
    </location>
</feature>
<keyword evidence="3" id="KW-0479">Metal-binding</keyword>
<dbReference type="PROSITE" id="PS00758">
    <property type="entry name" value="ARGE_DAPE_CPG2_1"/>
    <property type="match status" value="1"/>
</dbReference>
<evidence type="ECO:0000256" key="5">
    <source>
        <dbReference type="ARBA" id="ARBA00022833"/>
    </source>
</evidence>
<proteinExistence type="inferred from homology"/>
<keyword evidence="4" id="KW-0378">Hydrolase</keyword>
<dbReference type="Pfam" id="PF01546">
    <property type="entry name" value="Peptidase_M20"/>
    <property type="match status" value="1"/>
</dbReference>
<reference evidence="8" key="1">
    <citation type="submission" date="2023-04" db="EMBL/GenBank/DDBJ databases">
        <title>Candida boidinii NBRC 10035.</title>
        <authorList>
            <person name="Ichikawa N."/>
            <person name="Sato H."/>
            <person name="Tonouchi N."/>
        </authorList>
    </citation>
    <scope>NUCLEOTIDE SEQUENCE</scope>
    <source>
        <strain evidence="8">NBRC 10035</strain>
    </source>
</reference>
<dbReference type="InterPro" id="IPR011650">
    <property type="entry name" value="Peptidase_M20_dimer"/>
</dbReference>
<evidence type="ECO:0000256" key="3">
    <source>
        <dbReference type="ARBA" id="ARBA00022723"/>
    </source>
</evidence>
<comment type="similarity">
    <text evidence="2">Belongs to the peptidase M20A family.</text>
</comment>
<sequence length="430" mass="47751">MRFSFLTVVAIAPFLLLSVSSSPLQIENYFNNHFYSQEDQGVLKFSHGEIISGSHAKSSLPHLPLHDIDLDETLKPLDSDGLFSLHKQLIQISSISGNERNISLLLGDYLTNMGLTVEYIQSGSRFNLYAYLGKTRDTKVMLTSHIDTVPPFIEYYLKEDEIHGRGSCDAKGSVVAQIVAFKQMVADKKIKEGDVSLLYVVDEEKGGTGMRDVDSVIEANWDTVIFGEPTTNKLAVGHKGVYYFELKTTGIAGHSGYPEYFVNANSHMIEFMYALINDDWPTDELLGPTTVNIGLYKGGVADNVISPESTATVIMRISVEAEIIKDIVDNVISKISKKLGLKDSEFPLEFRLIGSADPTFLDYEVPGFETYIASYFTDIPNLTQRGFKRYLYGPGSILVAHGANEFVKVDDLVNAVEGYKNLTIYALENN</sequence>
<evidence type="ECO:0000313" key="8">
    <source>
        <dbReference type="EMBL" id="GME69937.1"/>
    </source>
</evidence>
<evidence type="ECO:0000256" key="1">
    <source>
        <dbReference type="ARBA" id="ARBA00001947"/>
    </source>
</evidence>
<comment type="caution">
    <text evidence="8">The sequence shown here is derived from an EMBL/GenBank/DDBJ whole genome shotgun (WGS) entry which is preliminary data.</text>
</comment>
<dbReference type="Gene3D" id="3.30.70.360">
    <property type="match status" value="1"/>
</dbReference>
<keyword evidence="6" id="KW-0732">Signal</keyword>
<dbReference type="PANTHER" id="PTHR43808">
    <property type="entry name" value="ACETYLORNITHINE DEACETYLASE"/>
    <property type="match status" value="1"/>
</dbReference>
<dbReference type="InterPro" id="IPR050072">
    <property type="entry name" value="Peptidase_M20A"/>
</dbReference>
<dbReference type="Proteomes" id="UP001165120">
    <property type="component" value="Unassembled WGS sequence"/>
</dbReference>
<dbReference type="AlphaFoldDB" id="A0A9W6WGC4"/>
<dbReference type="SUPFAM" id="SSF55031">
    <property type="entry name" value="Bacterial exopeptidase dimerisation domain"/>
    <property type="match status" value="1"/>
</dbReference>
<feature type="chain" id="PRO_5040911190" evidence="6">
    <location>
        <begin position="22"/>
        <end position="430"/>
    </location>
</feature>
<evidence type="ECO:0000313" key="9">
    <source>
        <dbReference type="Proteomes" id="UP001165120"/>
    </source>
</evidence>
<organism evidence="8 9">
    <name type="scientific">Candida boidinii</name>
    <name type="common">Yeast</name>
    <dbReference type="NCBI Taxonomy" id="5477"/>
    <lineage>
        <taxon>Eukaryota</taxon>
        <taxon>Fungi</taxon>
        <taxon>Dikarya</taxon>
        <taxon>Ascomycota</taxon>
        <taxon>Saccharomycotina</taxon>
        <taxon>Pichiomycetes</taxon>
        <taxon>Pichiales</taxon>
        <taxon>Pichiaceae</taxon>
        <taxon>Ogataea</taxon>
        <taxon>Ogataea/Candida clade</taxon>
    </lineage>
</organism>
<protein>
    <submittedName>
        <fullName evidence="8">Unnamed protein product</fullName>
    </submittedName>
</protein>
<evidence type="ECO:0000256" key="2">
    <source>
        <dbReference type="ARBA" id="ARBA00006247"/>
    </source>
</evidence>
<dbReference type="CDD" id="cd05652">
    <property type="entry name" value="M20_ArgE_DapE-like_fungal"/>
    <property type="match status" value="1"/>
</dbReference>
<dbReference type="SUPFAM" id="SSF53187">
    <property type="entry name" value="Zn-dependent exopeptidases"/>
    <property type="match status" value="1"/>
</dbReference>
<dbReference type="InterPro" id="IPR001261">
    <property type="entry name" value="ArgE/DapE_CS"/>
</dbReference>
<dbReference type="GO" id="GO:0016787">
    <property type="term" value="F:hydrolase activity"/>
    <property type="evidence" value="ECO:0007669"/>
    <property type="project" value="UniProtKB-KW"/>
</dbReference>
<dbReference type="InterPro" id="IPR036264">
    <property type="entry name" value="Bact_exopeptidase_dim_dom"/>
</dbReference>
<dbReference type="GO" id="GO:0046872">
    <property type="term" value="F:metal ion binding"/>
    <property type="evidence" value="ECO:0007669"/>
    <property type="project" value="UniProtKB-KW"/>
</dbReference>
<keyword evidence="5" id="KW-0862">Zinc</keyword>
<dbReference type="InterPro" id="IPR002933">
    <property type="entry name" value="Peptidase_M20"/>
</dbReference>
<evidence type="ECO:0000259" key="7">
    <source>
        <dbReference type="Pfam" id="PF07687"/>
    </source>
</evidence>
<evidence type="ECO:0000256" key="4">
    <source>
        <dbReference type="ARBA" id="ARBA00022801"/>
    </source>
</evidence>
<gene>
    <name evidence="8" type="ORF">Cboi02_000264900</name>
</gene>
<evidence type="ECO:0000256" key="6">
    <source>
        <dbReference type="SAM" id="SignalP"/>
    </source>
</evidence>
<comment type="cofactor">
    <cofactor evidence="1">
        <name>Zn(2+)</name>
        <dbReference type="ChEBI" id="CHEBI:29105"/>
    </cofactor>
</comment>